<feature type="compositionally biased region" description="Polar residues" evidence="1">
    <location>
        <begin position="1194"/>
        <end position="1209"/>
    </location>
</feature>
<accession>A0AAV4FZ40</accession>
<feature type="region of interest" description="Disordered" evidence="1">
    <location>
        <begin position="1263"/>
        <end position="1299"/>
    </location>
</feature>
<gene>
    <name evidence="2" type="ORF">ElyMa_003983400</name>
</gene>
<feature type="region of interest" description="Disordered" evidence="1">
    <location>
        <begin position="1406"/>
        <end position="1426"/>
    </location>
</feature>
<feature type="region of interest" description="Disordered" evidence="1">
    <location>
        <begin position="575"/>
        <end position="613"/>
    </location>
</feature>
<feature type="compositionally biased region" description="Polar residues" evidence="1">
    <location>
        <begin position="705"/>
        <end position="728"/>
    </location>
</feature>
<evidence type="ECO:0000313" key="3">
    <source>
        <dbReference type="Proteomes" id="UP000762676"/>
    </source>
</evidence>
<feature type="region of interest" description="Disordered" evidence="1">
    <location>
        <begin position="138"/>
        <end position="186"/>
    </location>
</feature>
<feature type="compositionally biased region" description="Polar residues" evidence="1">
    <location>
        <begin position="1287"/>
        <end position="1297"/>
    </location>
</feature>
<feature type="compositionally biased region" description="Low complexity" evidence="1">
    <location>
        <begin position="1267"/>
        <end position="1282"/>
    </location>
</feature>
<feature type="region of interest" description="Disordered" evidence="1">
    <location>
        <begin position="1185"/>
        <end position="1241"/>
    </location>
</feature>
<proteinExistence type="predicted"/>
<keyword evidence="3" id="KW-1185">Reference proteome</keyword>
<dbReference type="PANTHER" id="PTHR47664:SF1">
    <property type="entry name" value="CHROMOSOME UNDETERMINED SCAFFOLD_14, WHOLE GENOME SHOTGUN SEQUENCE"/>
    <property type="match status" value="1"/>
</dbReference>
<feature type="compositionally biased region" description="Polar residues" evidence="1">
    <location>
        <begin position="744"/>
        <end position="755"/>
    </location>
</feature>
<feature type="compositionally biased region" description="Gly residues" evidence="1">
    <location>
        <begin position="174"/>
        <end position="184"/>
    </location>
</feature>
<feature type="region of interest" description="Disordered" evidence="1">
    <location>
        <begin position="699"/>
        <end position="755"/>
    </location>
</feature>
<feature type="compositionally biased region" description="Polar residues" evidence="1">
    <location>
        <begin position="266"/>
        <end position="288"/>
    </location>
</feature>
<comment type="caution">
    <text evidence="2">The sequence shown here is derived from an EMBL/GenBank/DDBJ whole genome shotgun (WGS) entry which is preliminary data.</text>
</comment>
<evidence type="ECO:0000256" key="1">
    <source>
        <dbReference type="SAM" id="MobiDB-lite"/>
    </source>
</evidence>
<dbReference type="Proteomes" id="UP000762676">
    <property type="component" value="Unassembled WGS sequence"/>
</dbReference>
<dbReference type="EMBL" id="BMAT01008104">
    <property type="protein sequence ID" value="GFR77985.1"/>
    <property type="molecule type" value="Genomic_DNA"/>
</dbReference>
<evidence type="ECO:0000313" key="2">
    <source>
        <dbReference type="EMBL" id="GFR77985.1"/>
    </source>
</evidence>
<reference evidence="2 3" key="1">
    <citation type="journal article" date="2021" name="Elife">
        <title>Chloroplast acquisition without the gene transfer in kleptoplastic sea slugs, Plakobranchus ocellatus.</title>
        <authorList>
            <person name="Maeda T."/>
            <person name="Takahashi S."/>
            <person name="Yoshida T."/>
            <person name="Shimamura S."/>
            <person name="Takaki Y."/>
            <person name="Nagai Y."/>
            <person name="Toyoda A."/>
            <person name="Suzuki Y."/>
            <person name="Arimoto A."/>
            <person name="Ishii H."/>
            <person name="Satoh N."/>
            <person name="Nishiyama T."/>
            <person name="Hasebe M."/>
            <person name="Maruyama T."/>
            <person name="Minagawa J."/>
            <person name="Obokata J."/>
            <person name="Shigenobu S."/>
        </authorList>
    </citation>
    <scope>NUCLEOTIDE SEQUENCE [LARGE SCALE GENOMIC DNA]</scope>
</reference>
<name>A0AAV4FZ40_9GAST</name>
<feature type="region of interest" description="Disordered" evidence="1">
    <location>
        <begin position="375"/>
        <end position="427"/>
    </location>
</feature>
<feature type="region of interest" description="Disordered" evidence="1">
    <location>
        <begin position="201"/>
        <end position="230"/>
    </location>
</feature>
<sequence length="1426" mass="155482">MRDLQDDLGFRLGPWNQAYMFDTLPVTLTKRQMRPGDLVFMTGEYTNPKKKKQRHNMLHVEIWLGEGDKTIGSRWNNGKVSAFDSYKFDPKSFHNEQYIFKSIDTWLMGICHSYCSKHPWRLRKVNPSAKSIFNVEDAVQDEKASPDSDDEAAEKDNQKGRQSVLQEDGEESEGQGGGGGGGGLDSSLAVEDVALELVPASGDATPNSATSGHHKAEASSRTRGVRMPSPRKFKASLKNRIHALGSGVKCNNSGKESAKGDRLQRQKGQTSHSSAVSPPRPSQSRGNATVTMDHDATVLSQSADLTTRFNSGRKTDTSVGDLSLLRAAANRRITATIVTSVRTSHEDAVVTHEGDLASSSVLREVTEEEIDYIPNRLPSRSGPRVTNAWRTSKDREVRPGRKVTPVEHSSQRNGARKDDKTVYGNPNENRVKFLDSPLSVVGSHDNLVHQAVQCPNTGLQSSETNLLFRTNTNFFKSGVNTWAASSQWPAGRCNQGETEKVKWRLASRISPEPGCEQSKVSLNLDLVKEKLKDINLIDDTDDFSDLDSVEGDQKLGGKDDITKCLIIKQSPRVQPPQARTPCAVLPAKSRPGRGRGRGGGRQAKGNAFKRAGQSRVDASTDIVSSGRNAPVFLSTCVLQSALCLTPEDEADERLPVGTKRQPCPMPPVDDDSVLVRAGTASQLSSRPGFRGDEMEKHHRVKHDSGSVTFGVSGNRQDGQWNNSSATPRTTLKSSKNKTTKAEQGYQSTTSCKNNNTMRQESDCREAQEVHAVNTASLEAPVVHKMNSASLEAPVVHTMNSASLESKDAKNLKESNCEAKHVKTSVVTNSTEQTTTIPKSILKVFPLEESDDGDVADTSFSSDLSFDQSFSTETLGLITSDYKKADASGDCSQQNAVRTKESSDRGNVAGGRVSDIGDWIAPEDKSVFHHENEYKTISRHDHLDVDTDDEIESGLSLTSLHNYSCSHHRKFSVVNVEKDSTNINHRLAVLGSLCGALPGNQRTNPAWEWLYSFPHGCGLVNVAGHVQGEVLSEGNANNNSNAVDERCEGGTSLYVRAGDDPFTTFMEVKEKGMNCLSYGRPLSSRLKTLPPLQSRVPSGGTSRKRYSLTDQQHHETLTEARLLTEDQSLMNELDGFVAHYNHSNLLASYVLTQQPRGVDGPDCHEVDDASRLSHCRAGRDTYDYNNDMQTDKNIKSGTPFSDSGADSYSGISDERQTLTSSLSTLDDASCSRPGQPRSSYFEKLRRQDELRACKMDSSGWHGNDCDTNNNGSLGQGQGQSQSGDDADASTTEPGTTQALLGCGATQAPYPATSDPYKHLDDAAAALFLHGDNLKTSQEQRGCDGLVCENMHRKMNPAVVANLKARKGTIAASENQDDFHSSPHNAFQSQASCSKLHDDNVFTCEHGPHRGLNAGSKSVGECHPSSVR</sequence>
<feature type="region of interest" description="Disordered" evidence="1">
    <location>
        <begin position="1086"/>
        <end position="1111"/>
    </location>
</feature>
<feature type="region of interest" description="Disordered" evidence="1">
    <location>
        <begin position="885"/>
        <end position="913"/>
    </location>
</feature>
<dbReference type="Gene3D" id="3.90.1720.10">
    <property type="entry name" value="endopeptidase domain like (from Nostoc punctiforme)"/>
    <property type="match status" value="1"/>
</dbReference>
<feature type="region of interest" description="Disordered" evidence="1">
    <location>
        <begin position="244"/>
        <end position="288"/>
    </location>
</feature>
<protein>
    <submittedName>
        <fullName evidence="2">Protein polyglycylase TTLL10-like isoform X4</fullName>
    </submittedName>
</protein>
<organism evidence="2 3">
    <name type="scientific">Elysia marginata</name>
    <dbReference type="NCBI Taxonomy" id="1093978"/>
    <lineage>
        <taxon>Eukaryota</taxon>
        <taxon>Metazoa</taxon>
        <taxon>Spiralia</taxon>
        <taxon>Lophotrochozoa</taxon>
        <taxon>Mollusca</taxon>
        <taxon>Gastropoda</taxon>
        <taxon>Heterobranchia</taxon>
        <taxon>Euthyneura</taxon>
        <taxon>Panpulmonata</taxon>
        <taxon>Sacoglossa</taxon>
        <taxon>Placobranchoidea</taxon>
        <taxon>Plakobranchidae</taxon>
        <taxon>Elysia</taxon>
    </lineage>
</organism>
<dbReference type="PANTHER" id="PTHR47664">
    <property type="entry name" value="NLPC_P60 DOMAIN-CONTAINING PROTEIN"/>
    <property type="match status" value="1"/>
</dbReference>